<dbReference type="RefSeq" id="WP_062476475.1">
    <property type="nucleotide sequence ID" value="NZ_CP013650.1"/>
</dbReference>
<dbReference type="KEGG" id="lal:AT746_03450"/>
<proteinExistence type="predicted"/>
<organism evidence="2 3">
    <name type="scientific">Lacimicrobium alkaliphilum</name>
    <dbReference type="NCBI Taxonomy" id="1526571"/>
    <lineage>
        <taxon>Bacteria</taxon>
        <taxon>Pseudomonadati</taxon>
        <taxon>Pseudomonadota</taxon>
        <taxon>Gammaproteobacteria</taxon>
        <taxon>Alteromonadales</taxon>
        <taxon>Alteromonadaceae</taxon>
        <taxon>Lacimicrobium</taxon>
    </lineage>
</organism>
<dbReference type="AlphaFoldDB" id="A0A0U2PE59"/>
<dbReference type="OrthoDB" id="6394924at2"/>
<name>A0A0U2PE59_9ALTE</name>
<evidence type="ECO:0000313" key="2">
    <source>
        <dbReference type="EMBL" id="ALS97421.1"/>
    </source>
</evidence>
<evidence type="ECO:0000256" key="1">
    <source>
        <dbReference type="SAM" id="SignalP"/>
    </source>
</evidence>
<dbReference type="EMBL" id="CP013650">
    <property type="protein sequence ID" value="ALS97421.1"/>
    <property type="molecule type" value="Genomic_DNA"/>
</dbReference>
<reference evidence="2 3" key="1">
    <citation type="submission" date="2015-12" db="EMBL/GenBank/DDBJ databases">
        <title>Complete genome of Lacimicrobium alkaliphilum KCTC 32984.</title>
        <authorList>
            <person name="Kim S.-G."/>
            <person name="Lee Y.-J."/>
        </authorList>
    </citation>
    <scope>NUCLEOTIDE SEQUENCE [LARGE SCALE GENOMIC DNA]</scope>
    <source>
        <strain evidence="2 3">YelD216</strain>
    </source>
</reference>
<sequence length="526" mass="58376">MKKLTYGLFLAGLSLFTQASVDSDFKPDAMQRFTLYTGDGNYKQAYRWVFNPQGSGPPVTVFINHGSGGEWYDEIDREFGPCGPDHVSDNGDFSGTPYQGLCEVDSNGERLYLADFNDHHVPVGSKLEHFMLKKIVGSSKFAAWYWQDAFRQFDSPVNVFMVGRYNISTEPQHFDNVLYWLNLTDEDSVSRDTLPPYNFDGYGLSDIDGDNRPLHAAPDISGFDNMFLYKAVRQQFPDVTLDNLVIEGRSNGGSAMIALAADHHIWPQHIRDFWARNLDPVIVEPEPQPEPEPNLTLAAVAADPQLAEAFEQMLAQLTASDVRAKLDMGLELELFAAGEQILPGASQSPDEHPLPNDSGTFEPSLFRNQLTSLLGGNFYQDTKLVHVLYPGCRLDGYMEQDSNLAPGVVDADGRNAIGYQVVLPSLFSFADEDKLYTSKCDDRIAQASQVSTDTPLVGKSRLIDGQVFSPAKHGFDYKAVYKNLDSFSSSEQAQAAQARSAIERAVNQLYLEMGLSGHYQLPADLD</sequence>
<accession>A0A0U2PE59</accession>
<dbReference type="Proteomes" id="UP000068447">
    <property type="component" value="Chromosome"/>
</dbReference>
<evidence type="ECO:0000313" key="3">
    <source>
        <dbReference type="Proteomes" id="UP000068447"/>
    </source>
</evidence>
<feature type="chain" id="PRO_5006831725" evidence="1">
    <location>
        <begin position="20"/>
        <end position="526"/>
    </location>
</feature>
<feature type="signal peptide" evidence="1">
    <location>
        <begin position="1"/>
        <end position="19"/>
    </location>
</feature>
<protein>
    <submittedName>
        <fullName evidence="2">Uncharacterized protein</fullName>
    </submittedName>
</protein>
<keyword evidence="3" id="KW-1185">Reference proteome</keyword>
<keyword evidence="1" id="KW-0732">Signal</keyword>
<gene>
    <name evidence="2" type="ORF">AT746_03450</name>
</gene>